<reference evidence="2" key="2">
    <citation type="submission" date="2013-04" db="UniProtKB">
        <authorList>
            <consortium name="EnsemblPlants"/>
        </authorList>
    </citation>
    <scope>IDENTIFICATION</scope>
</reference>
<name>J3LQ88_ORYBR</name>
<dbReference type="eggNOG" id="KOG0368">
    <property type="taxonomic scope" value="Eukaryota"/>
</dbReference>
<evidence type="ECO:0000313" key="3">
    <source>
        <dbReference type="Proteomes" id="UP000006038"/>
    </source>
</evidence>
<dbReference type="HOGENOM" id="CLU_1484202_0_0_1"/>
<evidence type="ECO:0000256" key="1">
    <source>
        <dbReference type="SAM" id="MobiDB-lite"/>
    </source>
</evidence>
<feature type="region of interest" description="Disordered" evidence="1">
    <location>
        <begin position="1"/>
        <end position="32"/>
    </location>
</feature>
<dbReference type="Proteomes" id="UP000006038">
    <property type="component" value="Chromosome 3"/>
</dbReference>
<reference evidence="2" key="1">
    <citation type="journal article" date="2013" name="Nat. Commun.">
        <title>Whole-genome sequencing of Oryza brachyantha reveals mechanisms underlying Oryza genome evolution.</title>
        <authorList>
            <person name="Chen J."/>
            <person name="Huang Q."/>
            <person name="Gao D."/>
            <person name="Wang J."/>
            <person name="Lang Y."/>
            <person name="Liu T."/>
            <person name="Li B."/>
            <person name="Bai Z."/>
            <person name="Luis Goicoechea J."/>
            <person name="Liang C."/>
            <person name="Chen C."/>
            <person name="Zhang W."/>
            <person name="Sun S."/>
            <person name="Liao Y."/>
            <person name="Zhang X."/>
            <person name="Yang L."/>
            <person name="Song C."/>
            <person name="Wang M."/>
            <person name="Shi J."/>
            <person name="Liu G."/>
            <person name="Liu J."/>
            <person name="Zhou H."/>
            <person name="Zhou W."/>
            <person name="Yu Q."/>
            <person name="An N."/>
            <person name="Chen Y."/>
            <person name="Cai Q."/>
            <person name="Wang B."/>
            <person name="Liu B."/>
            <person name="Min J."/>
            <person name="Huang Y."/>
            <person name="Wu H."/>
            <person name="Li Z."/>
            <person name="Zhang Y."/>
            <person name="Yin Y."/>
            <person name="Song W."/>
            <person name="Jiang J."/>
            <person name="Jackson S.A."/>
            <person name="Wing R.A."/>
            <person name="Wang J."/>
            <person name="Chen M."/>
        </authorList>
    </citation>
    <scope>NUCLEOTIDE SEQUENCE [LARGE SCALE GENOMIC DNA]</scope>
    <source>
        <strain evidence="2">cv. IRGC 101232</strain>
    </source>
</reference>
<dbReference type="STRING" id="4533.J3LQ88"/>
<accession>J3LQ88</accession>
<dbReference type="EnsemblPlants" id="OB03G32140.1">
    <property type="protein sequence ID" value="OB03G32140.1"/>
    <property type="gene ID" value="OB03G32140"/>
</dbReference>
<dbReference type="AlphaFoldDB" id="J3LQ88"/>
<proteinExistence type="predicted"/>
<evidence type="ECO:0000313" key="2">
    <source>
        <dbReference type="EnsemblPlants" id="OB03G32140.1"/>
    </source>
</evidence>
<organism evidence="2">
    <name type="scientific">Oryza brachyantha</name>
    <name type="common">malo sina</name>
    <dbReference type="NCBI Taxonomy" id="4533"/>
    <lineage>
        <taxon>Eukaryota</taxon>
        <taxon>Viridiplantae</taxon>
        <taxon>Streptophyta</taxon>
        <taxon>Embryophyta</taxon>
        <taxon>Tracheophyta</taxon>
        <taxon>Spermatophyta</taxon>
        <taxon>Magnoliopsida</taxon>
        <taxon>Liliopsida</taxon>
        <taxon>Poales</taxon>
        <taxon>Poaceae</taxon>
        <taxon>BOP clade</taxon>
        <taxon>Oryzoideae</taxon>
        <taxon>Oryzeae</taxon>
        <taxon>Oryzinae</taxon>
        <taxon>Oryza</taxon>
    </lineage>
</organism>
<dbReference type="Gramene" id="OB03G32140.1">
    <property type="protein sequence ID" value="OB03G32140.1"/>
    <property type="gene ID" value="OB03G32140"/>
</dbReference>
<sequence length="182" mass="20119">MAMSVRPSWSRPGRTASTCLPSRASRSPGYGRGPYRSGPHTCRHLEALLAADAWVDCPTVLVSDVIEPLGLQHAKDLEKVVYIVFSTRKHQAGAQALLSILLVISAKVKYHQSTSLFNLTVTLNIDGGKYTIEMVRRGPRSYTFRMNNPKIEAEIHSLRLGGLLMQLALSFLNLLRIGDCTE</sequence>
<keyword evidence="3" id="KW-1185">Reference proteome</keyword>
<protein>
    <submittedName>
        <fullName evidence="2">Uncharacterized protein</fullName>
    </submittedName>
</protein>